<dbReference type="SMART" id="SM01276">
    <property type="entry name" value="M60-like"/>
    <property type="match status" value="1"/>
</dbReference>
<dbReference type="InterPro" id="IPR042279">
    <property type="entry name" value="Pep_M60_3"/>
</dbReference>
<dbReference type="OMA" id="STSCEIM"/>
<accession>F7F571</accession>
<dbReference type="HOGENOM" id="CLU_011215_0_0_1"/>
<dbReference type="Pfam" id="PF17291">
    <property type="entry name" value="M60-like_N"/>
    <property type="match status" value="1"/>
</dbReference>
<dbReference type="InterPro" id="IPR035423">
    <property type="entry name" value="M60-like_N"/>
</dbReference>
<dbReference type="InterPro" id="IPR051244">
    <property type="entry name" value="TCAF"/>
</dbReference>
<dbReference type="GO" id="GO:0044325">
    <property type="term" value="F:transmembrane transporter binding"/>
    <property type="evidence" value="ECO:0000318"/>
    <property type="project" value="GO_Central"/>
</dbReference>
<feature type="domain" description="Peptidase M60" evidence="2">
    <location>
        <begin position="529"/>
        <end position="828"/>
    </location>
</feature>
<dbReference type="InterPro" id="IPR031161">
    <property type="entry name" value="Peptidase_M60_dom"/>
</dbReference>
<proteinExistence type="inferred from homology"/>
<dbReference type="AlphaFoldDB" id="F7F571"/>
<protein>
    <recommendedName>
        <fullName evidence="2">Peptidase M60 domain-containing protein</fullName>
    </recommendedName>
</protein>
<dbReference type="Gene3D" id="3.40.390.80">
    <property type="entry name" value="Peptidase M60, enhancin-like domain 2"/>
    <property type="match status" value="1"/>
</dbReference>
<dbReference type="PROSITE" id="PS51723">
    <property type="entry name" value="PEPTIDASE_M60"/>
    <property type="match status" value="1"/>
</dbReference>
<dbReference type="InterPro" id="IPR029062">
    <property type="entry name" value="Class_I_gatase-like"/>
</dbReference>
<organism evidence="3 4">
    <name type="scientific">Ornithorhynchus anatinus</name>
    <name type="common">Duckbill platypus</name>
    <dbReference type="NCBI Taxonomy" id="9258"/>
    <lineage>
        <taxon>Eukaryota</taxon>
        <taxon>Metazoa</taxon>
        <taxon>Chordata</taxon>
        <taxon>Craniata</taxon>
        <taxon>Vertebrata</taxon>
        <taxon>Euteleostomi</taxon>
        <taxon>Mammalia</taxon>
        <taxon>Monotremata</taxon>
        <taxon>Ornithorhynchidae</taxon>
        <taxon>Ornithorhynchus</taxon>
    </lineage>
</organism>
<dbReference type="Ensembl" id="ENSOANT00000000723.2">
    <property type="protein sequence ID" value="ENSOANP00000000722.2"/>
    <property type="gene ID" value="ENSOANG00000000452.2"/>
</dbReference>
<evidence type="ECO:0000313" key="4">
    <source>
        <dbReference type="Proteomes" id="UP000002279"/>
    </source>
</evidence>
<dbReference type="Gene3D" id="3.40.50.880">
    <property type="match status" value="1"/>
</dbReference>
<reference evidence="3" key="2">
    <citation type="submission" date="2025-09" db="UniProtKB">
        <authorList>
            <consortium name="Ensembl"/>
        </authorList>
    </citation>
    <scope>IDENTIFICATION</scope>
    <source>
        <strain evidence="3">Glennie</strain>
    </source>
</reference>
<dbReference type="PANTHER" id="PTHR15730:SF5">
    <property type="entry name" value="SI:CH211-210B2.2-RELATED"/>
    <property type="match status" value="1"/>
</dbReference>
<evidence type="ECO:0000259" key="2">
    <source>
        <dbReference type="PROSITE" id="PS51723"/>
    </source>
</evidence>
<dbReference type="PANTHER" id="PTHR15730">
    <property type="entry name" value="EXPERIMENTAL AUTOIMMUNE PROSTATITIS ANTIGEN 2-RELATED"/>
    <property type="match status" value="1"/>
</dbReference>
<dbReference type="SUPFAM" id="SSF52317">
    <property type="entry name" value="Class I glutamine amidotransferase-like"/>
    <property type="match status" value="2"/>
</dbReference>
<evidence type="ECO:0000313" key="3">
    <source>
        <dbReference type="Ensembl" id="ENSOANP00000000722.2"/>
    </source>
</evidence>
<evidence type="ECO:0000256" key="1">
    <source>
        <dbReference type="ARBA" id="ARBA00009770"/>
    </source>
</evidence>
<sequence>MNPGAAYKALVSDIGTLDFSGPAQPCALLLTGDRSFPVLVDTKGQVLAAAAQYGQGRMVVLAHESYLSNPGFARFLRNVVQWLKPRPDALVSVQEGLAPLPGCSPETAGPEKQGVQVGVRICDAYRLERPEDLVQFVKAGGGLLIGGQAWYWASQHGPDQVLSDFPGNRVTSVAGVYFTRGLGEVGTVSVPEKMPRIPLLVQHGLDETQDLSQLLLGVSKFNLQDTGHPSSLLVHGALAFPVGLDEAHGVFLAAGHHGRGRVVVASHENQLSAPQMKTFILNVVRWLLRGRKGTVGVGDGLSELRALLANEEVSCELTGLREDLSVYCCNSYSALQAREIQEFVAEGGGLLIGGQSWNWALSHPHLSAVADYPGNRILNPLGISILQRGIQAEKVSPLPAPGGPRAYHLRRALAQLLPLVGQKTDPQPPLSLWIRKLGQDCVELLKIPAETSPIFSSFHRDLETLVQAGGVPRVSKETPLRASSKEAVLLGIATELYRTHPGVLIQNCPEEPQGPPLTILINGQNKGEETWRSTGLYLPPWQTAVLTFPPSATDANLQVQVGCHSDDLTEAEELKRPPVVTSRFDVCSERVTVSSLWGGLMYIVLPTGCQLDPIPVTVRGAMQAPFFRLGETSPSAWHKTLRHHPAPWAELETDNLTLTVPAENICLLDSPEPLLDIWQQIMGAVSKLAAVPQTLRRPERIVADVQISAGWMHAGYPIMIHLESVEEVVNLQRIWEKGLWGPLHELGHNQQRSNWEFPPHTSEATCNLWSVYVSETVLGIPRHEAHTSLRPEARASRVKAFLEQGAPLKKWEVFVALETYLQLQEAFGWEPFIQLFADYQTETGVPDDNKAKMNLWAQKFSQLVKKNLAPFFKAWGWPIEEKLARELEETFPVWLENPLLPYLSPQSSNSN</sequence>
<dbReference type="GO" id="GO:0005886">
    <property type="term" value="C:plasma membrane"/>
    <property type="evidence" value="ECO:0000318"/>
    <property type="project" value="GO_Central"/>
</dbReference>
<dbReference type="FunFam" id="3.40.390.80:FF:000001">
    <property type="entry name" value="TRPM8 channel-associated factor 1"/>
    <property type="match status" value="1"/>
</dbReference>
<dbReference type="Proteomes" id="UP000002279">
    <property type="component" value="Unplaced"/>
</dbReference>
<dbReference type="GeneTree" id="ENSGT00390000017365"/>
<reference evidence="3" key="1">
    <citation type="submission" date="2025-08" db="UniProtKB">
        <authorList>
            <consortium name="Ensembl"/>
        </authorList>
    </citation>
    <scope>IDENTIFICATION</scope>
    <source>
        <strain evidence="3">Glennie</strain>
    </source>
</reference>
<comment type="similarity">
    <text evidence="1">Belongs to the TCAF family.</text>
</comment>
<dbReference type="Gene3D" id="1.10.390.30">
    <property type="entry name" value="Peptidase M60, enhancin-like domain 3"/>
    <property type="match status" value="1"/>
</dbReference>
<name>F7F571_ORNAN</name>
<keyword evidence="4" id="KW-1185">Reference proteome</keyword>
<dbReference type="FunFam" id="1.10.390.30:FF:000001">
    <property type="entry name" value="TRPM8 channel-associated factor 1"/>
    <property type="match status" value="1"/>
</dbReference>
<dbReference type="Pfam" id="PF13402">
    <property type="entry name" value="Peptidase_M60"/>
    <property type="match status" value="1"/>
</dbReference>
<dbReference type="InParanoid" id="F7F571"/>